<name>A0A3D9RIA3_9FLAO</name>
<proteinExistence type="predicted"/>
<comment type="caution">
    <text evidence="3">The sequence shown here is derived from an EMBL/GenBank/DDBJ whole genome shotgun (WGS) entry which is preliminary data.</text>
</comment>
<keyword evidence="2" id="KW-1133">Transmembrane helix</keyword>
<feature type="coiled-coil region" evidence="1">
    <location>
        <begin position="42"/>
        <end position="76"/>
    </location>
</feature>
<keyword evidence="2" id="KW-0812">Transmembrane</keyword>
<evidence type="ECO:0000313" key="3">
    <source>
        <dbReference type="EMBL" id="REE78828.1"/>
    </source>
</evidence>
<dbReference type="Proteomes" id="UP000256429">
    <property type="component" value="Unassembled WGS sequence"/>
</dbReference>
<feature type="transmembrane region" description="Helical" evidence="2">
    <location>
        <begin position="6"/>
        <end position="25"/>
    </location>
</feature>
<reference evidence="3 4" key="1">
    <citation type="submission" date="2018-08" db="EMBL/GenBank/DDBJ databases">
        <title>Genomic Encyclopedia of Type Strains, Phase III (KMG-III): the genomes of soil and plant-associated and newly described type strains.</title>
        <authorList>
            <person name="Whitman W."/>
        </authorList>
    </citation>
    <scope>NUCLEOTIDE SEQUENCE [LARGE SCALE GENOMIC DNA]</scope>
    <source>
        <strain evidence="3 4">325-5</strain>
    </source>
</reference>
<evidence type="ECO:0000256" key="2">
    <source>
        <dbReference type="SAM" id="Phobius"/>
    </source>
</evidence>
<organism evidence="3 4">
    <name type="scientific">Lutibacter oceani</name>
    <dbReference type="NCBI Taxonomy" id="1853311"/>
    <lineage>
        <taxon>Bacteria</taxon>
        <taxon>Pseudomonadati</taxon>
        <taxon>Bacteroidota</taxon>
        <taxon>Flavobacteriia</taxon>
        <taxon>Flavobacteriales</taxon>
        <taxon>Flavobacteriaceae</taxon>
        <taxon>Lutibacter</taxon>
    </lineage>
</organism>
<gene>
    <name evidence="3" type="ORF">BX611_2963</name>
</gene>
<keyword evidence="1" id="KW-0175">Coiled coil</keyword>
<evidence type="ECO:0000313" key="4">
    <source>
        <dbReference type="Proteomes" id="UP000256429"/>
    </source>
</evidence>
<sequence>MNNTILASIISGSIGFLLGLIILFFRVRAVKNILQIANKKLINDKDSKLADLKMQVELLKEQKKRTEIDTQRLMTEQMTAVFDNIGDSKSNQELLKALKEFHKFTLDLDRKLPSGHFFEDDSEYYFHVALEVNNSIDKILSFCNKFLEDYSHLYISDSLPKKLTELIYKLKNIEHDQQTIVSISGQSFDDAFDETASEMIDVWSELFDILQEMRDRNDDFLKIKTIFLNKIKIAK</sequence>
<keyword evidence="4" id="KW-1185">Reference proteome</keyword>
<protein>
    <submittedName>
        <fullName evidence="3">Uncharacterized protein</fullName>
    </submittedName>
</protein>
<accession>A0A3D9RIA3</accession>
<keyword evidence="2" id="KW-0472">Membrane</keyword>
<evidence type="ECO:0000256" key="1">
    <source>
        <dbReference type="SAM" id="Coils"/>
    </source>
</evidence>
<dbReference type="AlphaFoldDB" id="A0A3D9RIA3"/>
<dbReference type="EMBL" id="QTTQ01000013">
    <property type="protein sequence ID" value="REE78828.1"/>
    <property type="molecule type" value="Genomic_DNA"/>
</dbReference>